<keyword evidence="1" id="KW-0880">Kelch repeat</keyword>
<dbReference type="EMBL" id="UZAF01020191">
    <property type="protein sequence ID" value="VDO67355.1"/>
    <property type="molecule type" value="Genomic_DNA"/>
</dbReference>
<evidence type="ECO:0000313" key="5">
    <source>
        <dbReference type="WBParaSite" id="HPLM_0001786901-mRNA-1"/>
    </source>
</evidence>
<dbReference type="AlphaFoldDB" id="A0A0N4X0R4"/>
<reference evidence="3 4" key="2">
    <citation type="submission" date="2018-11" db="EMBL/GenBank/DDBJ databases">
        <authorList>
            <consortium name="Pathogen Informatics"/>
        </authorList>
    </citation>
    <scope>NUCLEOTIDE SEQUENCE [LARGE SCALE GENOMIC DNA]</scope>
    <source>
        <strain evidence="3 4">MHpl1</strain>
    </source>
</reference>
<evidence type="ECO:0000313" key="4">
    <source>
        <dbReference type="Proteomes" id="UP000268014"/>
    </source>
</evidence>
<sequence>MSTRRRRHGSAVLYNELYAVGGSNGDSCRLRSAEKYDPRTNNCFQLGLAAVNGKLYVIGGYDLSSIEVFDPWTNLWKHHSNMNYKSVDVHDYLLIFKAFLVNTSSFRHNFPGVAVLQKPYESKSNSGQLFSCFHSPPAGRRAGVEAVLAGRREGLKTSVSRVATAMVSLLPSRLAHSASDLILNGQGV</sequence>
<accession>A0A0N4X0R4</accession>
<dbReference type="STRING" id="6290.A0A0N4X0R4"/>
<organism evidence="5">
    <name type="scientific">Haemonchus placei</name>
    <name type="common">Barber's pole worm</name>
    <dbReference type="NCBI Taxonomy" id="6290"/>
    <lineage>
        <taxon>Eukaryota</taxon>
        <taxon>Metazoa</taxon>
        <taxon>Ecdysozoa</taxon>
        <taxon>Nematoda</taxon>
        <taxon>Chromadorea</taxon>
        <taxon>Rhabditida</taxon>
        <taxon>Rhabditina</taxon>
        <taxon>Rhabditomorpha</taxon>
        <taxon>Strongyloidea</taxon>
        <taxon>Trichostrongylidae</taxon>
        <taxon>Haemonchus</taxon>
    </lineage>
</organism>
<reference evidence="5" key="1">
    <citation type="submission" date="2017-02" db="UniProtKB">
        <authorList>
            <consortium name="WormBaseParasite"/>
        </authorList>
    </citation>
    <scope>IDENTIFICATION</scope>
</reference>
<dbReference type="PANTHER" id="PTHR46344:SF27">
    <property type="entry name" value="KELCH REPEAT SUPERFAMILY PROTEIN"/>
    <property type="match status" value="1"/>
</dbReference>
<dbReference type="PANTHER" id="PTHR46344">
    <property type="entry name" value="OS02G0202900 PROTEIN"/>
    <property type="match status" value="1"/>
</dbReference>
<evidence type="ECO:0000313" key="3">
    <source>
        <dbReference type="EMBL" id="VDO67355.1"/>
    </source>
</evidence>
<dbReference type="OrthoDB" id="5857284at2759"/>
<keyword evidence="2" id="KW-0677">Repeat</keyword>
<dbReference type="InterPro" id="IPR006652">
    <property type="entry name" value="Kelch_1"/>
</dbReference>
<gene>
    <name evidence="3" type="ORF">HPLM_LOCUS17861</name>
</gene>
<name>A0A0N4X0R4_HAEPC</name>
<keyword evidence="4" id="KW-1185">Reference proteome</keyword>
<dbReference type="Proteomes" id="UP000268014">
    <property type="component" value="Unassembled WGS sequence"/>
</dbReference>
<dbReference type="SMART" id="SM00612">
    <property type="entry name" value="Kelch"/>
    <property type="match status" value="2"/>
</dbReference>
<evidence type="ECO:0000256" key="1">
    <source>
        <dbReference type="ARBA" id="ARBA00022441"/>
    </source>
</evidence>
<dbReference type="Gene3D" id="2.120.10.80">
    <property type="entry name" value="Kelch-type beta propeller"/>
    <property type="match status" value="1"/>
</dbReference>
<dbReference type="InterPro" id="IPR015915">
    <property type="entry name" value="Kelch-typ_b-propeller"/>
</dbReference>
<proteinExistence type="predicted"/>
<dbReference type="SUPFAM" id="SSF117281">
    <property type="entry name" value="Kelch motif"/>
    <property type="match status" value="1"/>
</dbReference>
<evidence type="ECO:0000256" key="2">
    <source>
        <dbReference type="ARBA" id="ARBA00022737"/>
    </source>
</evidence>
<dbReference type="Pfam" id="PF01344">
    <property type="entry name" value="Kelch_1"/>
    <property type="match status" value="2"/>
</dbReference>
<dbReference type="WBParaSite" id="HPLM_0001786901-mRNA-1">
    <property type="protein sequence ID" value="HPLM_0001786901-mRNA-1"/>
    <property type="gene ID" value="HPLM_0001786901"/>
</dbReference>
<protein>
    <submittedName>
        <fullName evidence="5">Kelch repeat protein</fullName>
    </submittedName>
</protein>